<dbReference type="InterPro" id="IPR008854">
    <property type="entry name" value="TPMT"/>
</dbReference>
<dbReference type="PANTHER" id="PTHR32183">
    <property type="match status" value="1"/>
</dbReference>
<evidence type="ECO:0000313" key="6">
    <source>
        <dbReference type="EMBL" id="TCP49959.1"/>
    </source>
</evidence>
<proteinExistence type="predicted"/>
<evidence type="ECO:0000259" key="5">
    <source>
        <dbReference type="Pfam" id="PF08241"/>
    </source>
</evidence>
<evidence type="ECO:0000256" key="2">
    <source>
        <dbReference type="ARBA" id="ARBA00022603"/>
    </source>
</evidence>
<dbReference type="RefSeq" id="WP_132878280.1">
    <property type="nucleotide sequence ID" value="NZ_SLXQ01000008.1"/>
</dbReference>
<dbReference type="InterPro" id="IPR013216">
    <property type="entry name" value="Methyltransf_11"/>
</dbReference>
<keyword evidence="2 6" id="KW-0489">Methyltransferase</keyword>
<dbReference type="CDD" id="cd02440">
    <property type="entry name" value="AdoMet_MTases"/>
    <property type="match status" value="1"/>
</dbReference>
<keyword evidence="4" id="KW-0949">S-adenosyl-L-methionine</keyword>
<dbReference type="OrthoDB" id="189743at2"/>
<reference evidence="6 7" key="1">
    <citation type="submission" date="2019-03" db="EMBL/GenBank/DDBJ databases">
        <title>Genomic Encyclopedia of Type Strains, Phase IV (KMG-IV): sequencing the most valuable type-strain genomes for metagenomic binning, comparative biology and taxonomic classification.</title>
        <authorList>
            <person name="Goeker M."/>
        </authorList>
    </citation>
    <scope>NUCLEOTIDE SEQUENCE [LARGE SCALE GENOMIC DNA]</scope>
    <source>
        <strain evidence="6 7">DSM 45765</strain>
    </source>
</reference>
<dbReference type="GO" id="GO:0032259">
    <property type="term" value="P:methylation"/>
    <property type="evidence" value="ECO:0007669"/>
    <property type="project" value="UniProtKB-KW"/>
</dbReference>
<dbReference type="PROSITE" id="PS51585">
    <property type="entry name" value="SAM_MT_TPMT"/>
    <property type="match status" value="1"/>
</dbReference>
<protein>
    <submittedName>
        <fullName evidence="6">Methyltransferase family protein</fullName>
    </submittedName>
</protein>
<feature type="domain" description="Methyltransferase type 11" evidence="5">
    <location>
        <begin position="70"/>
        <end position="164"/>
    </location>
</feature>
<comment type="caution">
    <text evidence="6">The sequence shown here is derived from an EMBL/GenBank/DDBJ whole genome shotgun (WGS) entry which is preliminary data.</text>
</comment>
<accession>A0A4R2QM55</accession>
<dbReference type="Proteomes" id="UP000294911">
    <property type="component" value="Unassembled WGS sequence"/>
</dbReference>
<dbReference type="GO" id="GO:0008757">
    <property type="term" value="F:S-adenosylmethionine-dependent methyltransferase activity"/>
    <property type="evidence" value="ECO:0007669"/>
    <property type="project" value="InterPro"/>
</dbReference>
<dbReference type="Pfam" id="PF08241">
    <property type="entry name" value="Methyltransf_11"/>
    <property type="match status" value="1"/>
</dbReference>
<keyword evidence="7" id="KW-1185">Reference proteome</keyword>
<organism evidence="6 7">
    <name type="scientific">Tamaricihabitans halophyticus</name>
    <dbReference type="NCBI Taxonomy" id="1262583"/>
    <lineage>
        <taxon>Bacteria</taxon>
        <taxon>Bacillati</taxon>
        <taxon>Actinomycetota</taxon>
        <taxon>Actinomycetes</taxon>
        <taxon>Pseudonocardiales</taxon>
        <taxon>Pseudonocardiaceae</taxon>
        <taxon>Tamaricihabitans</taxon>
    </lineage>
</organism>
<dbReference type="EMBL" id="SLXQ01000008">
    <property type="protein sequence ID" value="TCP49959.1"/>
    <property type="molecule type" value="Genomic_DNA"/>
</dbReference>
<gene>
    <name evidence="6" type="ORF">EV191_10845</name>
</gene>
<dbReference type="AlphaFoldDB" id="A0A4R2QM55"/>
<dbReference type="PANTHER" id="PTHR32183:SF6">
    <property type="entry name" value="CYSTEINE SULFINATE DESULFINASE_CYSTEINE DESULFURASE AND RELATED ENZYMES"/>
    <property type="match status" value="1"/>
</dbReference>
<sequence>MPTDRDADASRLAAEALANDDPTGWFERLYREAAKGDSIVPWDSAAPNPLLVDWVEQNDIQPDADQRALVIGCGFGRDAEYVASSGFRTVAFDISPTAIEGARKRFPDSTVDYVVADILDPPAEWTAAFGLVVESITVQSMPLSLRATAIGGIRRLVAPGGELLVIAGARPEGTDPAGPPWPLSRAEVDSFAADGLRGIDIARFAVPDQPGAERWRAVFRRA</sequence>
<dbReference type="InterPro" id="IPR029063">
    <property type="entry name" value="SAM-dependent_MTases_sf"/>
</dbReference>
<evidence type="ECO:0000256" key="1">
    <source>
        <dbReference type="ARBA" id="ARBA00022553"/>
    </source>
</evidence>
<keyword evidence="3 6" id="KW-0808">Transferase</keyword>
<dbReference type="Gene3D" id="3.40.50.150">
    <property type="entry name" value="Vaccinia Virus protein VP39"/>
    <property type="match status" value="1"/>
</dbReference>
<evidence type="ECO:0000313" key="7">
    <source>
        <dbReference type="Proteomes" id="UP000294911"/>
    </source>
</evidence>
<evidence type="ECO:0000256" key="3">
    <source>
        <dbReference type="ARBA" id="ARBA00022679"/>
    </source>
</evidence>
<keyword evidence="1" id="KW-0597">Phosphoprotein</keyword>
<dbReference type="SUPFAM" id="SSF53335">
    <property type="entry name" value="S-adenosyl-L-methionine-dependent methyltransferases"/>
    <property type="match status" value="1"/>
</dbReference>
<name>A0A4R2QM55_9PSEU</name>
<evidence type="ECO:0000256" key="4">
    <source>
        <dbReference type="ARBA" id="ARBA00022691"/>
    </source>
</evidence>